<dbReference type="AlphaFoldDB" id="A0A1Y2GE32"/>
<reference evidence="1 2" key="1">
    <citation type="submission" date="2016-07" db="EMBL/GenBank/DDBJ databases">
        <title>Pervasive Adenine N6-methylation of Active Genes in Fungi.</title>
        <authorList>
            <consortium name="DOE Joint Genome Institute"/>
            <person name="Mondo S.J."/>
            <person name="Dannebaum R.O."/>
            <person name="Kuo R.C."/>
            <person name="Labutti K."/>
            <person name="Haridas S."/>
            <person name="Kuo A."/>
            <person name="Salamov A."/>
            <person name="Ahrendt S.R."/>
            <person name="Lipzen A."/>
            <person name="Sullivan W."/>
            <person name="Andreopoulos W.B."/>
            <person name="Clum A."/>
            <person name="Lindquist E."/>
            <person name="Daum C."/>
            <person name="Ramamoorthy G.K."/>
            <person name="Gryganskyi A."/>
            <person name="Culley D."/>
            <person name="Magnuson J.K."/>
            <person name="James T.Y."/>
            <person name="O'Malley M.A."/>
            <person name="Stajich J.E."/>
            <person name="Spatafora J.W."/>
            <person name="Visel A."/>
            <person name="Grigoriev I.V."/>
        </authorList>
    </citation>
    <scope>NUCLEOTIDE SEQUENCE [LARGE SCALE GENOMIC DNA]</scope>
    <source>
        <strain evidence="1 2">NRRL 3116</strain>
    </source>
</reference>
<gene>
    <name evidence="1" type="ORF">BCR41DRAFT_147547</name>
</gene>
<dbReference type="EMBL" id="MCFF01000038">
    <property type="protein sequence ID" value="ORZ08261.1"/>
    <property type="molecule type" value="Genomic_DNA"/>
</dbReference>
<evidence type="ECO:0000313" key="2">
    <source>
        <dbReference type="Proteomes" id="UP000193648"/>
    </source>
</evidence>
<comment type="caution">
    <text evidence="1">The sequence shown here is derived from an EMBL/GenBank/DDBJ whole genome shotgun (WGS) entry which is preliminary data.</text>
</comment>
<dbReference type="InParanoid" id="A0A1Y2GE32"/>
<sequence length="206" mass="23262">MTTHITWANTTKVENGKMIEHVSFGSFVKKFNLRDKEIAKTLYADLLNSPNINEKRRQRLKRAYDEFRDSRLQSFWTSWEQTLFLNETQKKLEVNAAIVRKETAIMAQQASLHDSASVFAAPPSSSKGMILTPASSATVTPMSATGVAETEAELNAKINTLDRDLEAALEQWTASIAGQIKEVELISFQQKQLRSLRLRIIGIFEQ</sequence>
<evidence type="ECO:0000313" key="1">
    <source>
        <dbReference type="EMBL" id="ORZ08261.1"/>
    </source>
</evidence>
<dbReference type="Proteomes" id="UP000193648">
    <property type="component" value="Unassembled WGS sequence"/>
</dbReference>
<organism evidence="1 2">
    <name type="scientific">Lobosporangium transversale</name>
    <dbReference type="NCBI Taxonomy" id="64571"/>
    <lineage>
        <taxon>Eukaryota</taxon>
        <taxon>Fungi</taxon>
        <taxon>Fungi incertae sedis</taxon>
        <taxon>Mucoromycota</taxon>
        <taxon>Mortierellomycotina</taxon>
        <taxon>Mortierellomycetes</taxon>
        <taxon>Mortierellales</taxon>
        <taxon>Mortierellaceae</taxon>
        <taxon>Lobosporangium</taxon>
    </lineage>
</organism>
<accession>A0A1Y2GE32</accession>
<protein>
    <submittedName>
        <fullName evidence="1">Uncharacterized protein</fullName>
    </submittedName>
</protein>
<dbReference type="OrthoDB" id="2421352at2759"/>
<proteinExistence type="predicted"/>
<keyword evidence="2" id="KW-1185">Reference proteome</keyword>
<dbReference type="GeneID" id="33561423"/>
<name>A0A1Y2GE32_9FUNG</name>
<dbReference type="RefSeq" id="XP_021878344.1">
    <property type="nucleotide sequence ID" value="XM_022019578.1"/>
</dbReference>